<feature type="domain" description="HDOD" evidence="1">
    <location>
        <begin position="206"/>
        <end position="391"/>
    </location>
</feature>
<dbReference type="Proteomes" id="UP001149719">
    <property type="component" value="Unassembled WGS sequence"/>
</dbReference>
<dbReference type="InterPro" id="IPR013976">
    <property type="entry name" value="HDOD"/>
</dbReference>
<dbReference type="InterPro" id="IPR001633">
    <property type="entry name" value="EAL_dom"/>
</dbReference>
<dbReference type="PANTHER" id="PTHR33525">
    <property type="match status" value="1"/>
</dbReference>
<protein>
    <submittedName>
        <fullName evidence="2">HDOD domain-containing protein</fullName>
    </submittedName>
</protein>
<evidence type="ECO:0000259" key="1">
    <source>
        <dbReference type="PROSITE" id="PS51833"/>
    </source>
</evidence>
<dbReference type="PIRSF" id="PIRSF003180">
    <property type="entry name" value="DiGMPpdiest_YuxH"/>
    <property type="match status" value="1"/>
</dbReference>
<dbReference type="SMART" id="SM00052">
    <property type="entry name" value="EAL"/>
    <property type="match status" value="1"/>
</dbReference>
<evidence type="ECO:0000313" key="3">
    <source>
        <dbReference type="Proteomes" id="UP001149719"/>
    </source>
</evidence>
<proteinExistence type="predicted"/>
<dbReference type="InterPro" id="IPR052340">
    <property type="entry name" value="RNase_Y/CdgJ"/>
</dbReference>
<dbReference type="Gene3D" id="1.10.3210.10">
    <property type="entry name" value="Hypothetical protein af1432"/>
    <property type="match status" value="1"/>
</dbReference>
<dbReference type="SUPFAM" id="SSF141868">
    <property type="entry name" value="EAL domain-like"/>
    <property type="match status" value="1"/>
</dbReference>
<evidence type="ECO:0000313" key="2">
    <source>
        <dbReference type="EMBL" id="MCZ2720083.1"/>
    </source>
</evidence>
<dbReference type="Pfam" id="PF08668">
    <property type="entry name" value="HDOD"/>
    <property type="match status" value="1"/>
</dbReference>
<keyword evidence="3" id="KW-1185">Reference proteome</keyword>
<dbReference type="InterPro" id="IPR014408">
    <property type="entry name" value="dGMP_Pdiesterase_EAL/HD-GYP"/>
</dbReference>
<name>A0ABT4JNY7_9GAMM</name>
<sequence length="408" mass="46219">MKENNNPLNDLMMAQQPIFDINNELFGYELLFRGQEEKFANFTNGEAATSQVLVNLCIGITELNVQLNTPFFINMTGDLLLSDAFFPIDPSQVYIEILEEQKVTATLIEKVSSWKDAGYHFVLDDYQFTKEYDPLIPLVKMIKIDVLATHPERHKEQISSLLKQGIILIAEKVENQSMLQLCRKMGFTLFQGYYLQKPTIVKGKKVDSATQMTVELVSELQNPDISIDRVAKLVEKNPKFSYQLLRVLNSPICGIPKKVESIKEAVIFIGLNQIKKWALLITLTSTSNQPIEMFRVILIRAYCCQTMCRINGKLNEETGFIAGIMSGIDAILEIDKQEALNQIALSDEVKRIILHYEGDIGKYLKLLNSLERNSWDEISAIPAKSKLILSRCYGEGVLWANAILKAIA</sequence>
<dbReference type="PROSITE" id="PS51833">
    <property type="entry name" value="HDOD"/>
    <property type="match status" value="1"/>
</dbReference>
<dbReference type="Pfam" id="PF00563">
    <property type="entry name" value="EAL"/>
    <property type="match status" value="1"/>
</dbReference>
<dbReference type="RefSeq" id="WP_269121710.1">
    <property type="nucleotide sequence ID" value="NZ_JAPUBN010000001.1"/>
</dbReference>
<reference evidence="2" key="1">
    <citation type="submission" date="2022-12" db="EMBL/GenBank/DDBJ databases">
        <title>Marinomonas 15G1-11 sp. nov, isolated from marine algae.</title>
        <authorList>
            <person name="Butt M."/>
            <person name="Choi D.G."/>
            <person name="Kim J.M."/>
            <person name="Lee J.K."/>
            <person name="Baek J.H."/>
            <person name="Jeon C.O."/>
        </authorList>
    </citation>
    <scope>NUCLEOTIDE SEQUENCE</scope>
    <source>
        <strain evidence="2">15G1-11</strain>
    </source>
</reference>
<accession>A0ABT4JNY7</accession>
<dbReference type="SUPFAM" id="SSF109604">
    <property type="entry name" value="HD-domain/PDEase-like"/>
    <property type="match status" value="1"/>
</dbReference>
<dbReference type="PANTHER" id="PTHR33525:SF4">
    <property type="entry name" value="CYCLIC DI-GMP PHOSPHODIESTERASE CDGJ"/>
    <property type="match status" value="1"/>
</dbReference>
<comment type="caution">
    <text evidence="2">The sequence shown here is derived from an EMBL/GenBank/DDBJ whole genome shotgun (WGS) entry which is preliminary data.</text>
</comment>
<dbReference type="InterPro" id="IPR035919">
    <property type="entry name" value="EAL_sf"/>
</dbReference>
<dbReference type="Gene3D" id="3.20.20.450">
    <property type="entry name" value="EAL domain"/>
    <property type="match status" value="1"/>
</dbReference>
<gene>
    <name evidence="2" type="ORF">O1D97_00105</name>
</gene>
<dbReference type="EMBL" id="JAPUBN010000001">
    <property type="protein sequence ID" value="MCZ2720083.1"/>
    <property type="molecule type" value="Genomic_DNA"/>
</dbReference>
<organism evidence="2 3">
    <name type="scientific">Marinomonas phaeophyticola</name>
    <dbReference type="NCBI Taxonomy" id="3004091"/>
    <lineage>
        <taxon>Bacteria</taxon>
        <taxon>Pseudomonadati</taxon>
        <taxon>Pseudomonadota</taxon>
        <taxon>Gammaproteobacteria</taxon>
        <taxon>Oceanospirillales</taxon>
        <taxon>Oceanospirillaceae</taxon>
        <taxon>Marinomonas</taxon>
    </lineage>
</organism>